<reference evidence="3" key="1">
    <citation type="submission" date="2015-11" db="EMBL/GenBank/DDBJ databases">
        <authorList>
            <person name="Kumar R."/>
            <person name="Singh D."/>
            <person name="Swarnkar M.K."/>
            <person name="Singh A.K."/>
            <person name="Kumar S."/>
        </authorList>
    </citation>
    <scope>NUCLEOTIDE SEQUENCE [LARGE SCALE GENOMIC DNA]</scope>
    <source>
        <strain evidence="3">ERGS4:06</strain>
    </source>
</reference>
<keyword evidence="1" id="KW-1133">Transmembrane helix</keyword>
<proteinExistence type="predicted"/>
<gene>
    <name evidence="2" type="ORF">AS189_11860</name>
</gene>
<dbReference type="EMBL" id="CP013200">
    <property type="protein sequence ID" value="ALO67063.1"/>
    <property type="molecule type" value="Genomic_DNA"/>
</dbReference>
<dbReference type="Proteomes" id="UP000059574">
    <property type="component" value="Chromosome"/>
</dbReference>
<keyword evidence="1" id="KW-0812">Transmembrane</keyword>
<evidence type="ECO:0000313" key="3">
    <source>
        <dbReference type="Proteomes" id="UP000059574"/>
    </source>
</evidence>
<accession>A0A0S2M0X2</accession>
<keyword evidence="1" id="KW-0472">Membrane</keyword>
<reference evidence="2 3" key="2">
    <citation type="journal article" date="2016" name="J. Biotechnol.">
        <title>Complete genome sequence of Arthrobacter alpinus ERGS4:06, a yellow pigmented bacterium tolerant to cold and radiations isolated from Sikkim Himalaya.</title>
        <authorList>
            <person name="Kumar R."/>
            <person name="Singh D."/>
            <person name="Swarnkar M.K."/>
            <person name="Singh A.K."/>
            <person name="Kumar S."/>
        </authorList>
    </citation>
    <scope>NUCLEOTIDE SEQUENCE [LARGE SCALE GENOMIC DNA]</scope>
    <source>
        <strain evidence="2 3">ERGS4:06</strain>
    </source>
</reference>
<evidence type="ECO:0000256" key="1">
    <source>
        <dbReference type="SAM" id="Phobius"/>
    </source>
</evidence>
<evidence type="ECO:0000313" key="2">
    <source>
        <dbReference type="EMBL" id="ALO67063.1"/>
    </source>
</evidence>
<sequence length="70" mass="7134">MGAVLSLYPAVVIGNAVSHVVAIEDGFAYRDGLAGPLATSGFMALAAALVLAILARKCGTQESQSRVTSR</sequence>
<feature type="transmembrane region" description="Helical" evidence="1">
    <location>
        <begin position="32"/>
        <end position="55"/>
    </location>
</feature>
<protein>
    <submittedName>
        <fullName evidence="2">Uncharacterized protein</fullName>
    </submittedName>
</protein>
<dbReference type="AlphaFoldDB" id="A0A0S2M0X2"/>
<organism evidence="2 3">
    <name type="scientific">Arthrobacter alpinus</name>
    <dbReference type="NCBI Taxonomy" id="656366"/>
    <lineage>
        <taxon>Bacteria</taxon>
        <taxon>Bacillati</taxon>
        <taxon>Actinomycetota</taxon>
        <taxon>Actinomycetes</taxon>
        <taxon>Micrococcales</taxon>
        <taxon>Micrococcaceae</taxon>
        <taxon>Arthrobacter</taxon>
    </lineage>
</organism>
<name>A0A0S2M0X2_9MICC</name>